<dbReference type="SMART" id="SM01100">
    <property type="entry name" value="CRAL_TRIO_N"/>
    <property type="match status" value="1"/>
</dbReference>
<organism evidence="3">
    <name type="scientific">Blastobotrys adeninivorans</name>
    <name type="common">Yeast</name>
    <name type="synonym">Arxula adeninivorans</name>
    <dbReference type="NCBI Taxonomy" id="409370"/>
    <lineage>
        <taxon>Eukaryota</taxon>
        <taxon>Fungi</taxon>
        <taxon>Dikarya</taxon>
        <taxon>Ascomycota</taxon>
        <taxon>Saccharomycotina</taxon>
        <taxon>Dipodascomycetes</taxon>
        <taxon>Dipodascales</taxon>
        <taxon>Trichomonascaceae</taxon>
        <taxon>Blastobotrys</taxon>
    </lineage>
</organism>
<dbReference type="InterPro" id="IPR036865">
    <property type="entry name" value="CRAL-TRIO_dom_sf"/>
</dbReference>
<dbReference type="Gene3D" id="3.40.525.10">
    <property type="entry name" value="CRAL-TRIO lipid binding domain"/>
    <property type="match status" value="1"/>
</dbReference>
<dbReference type="InterPro" id="IPR011074">
    <property type="entry name" value="CRAL/TRIO_N_dom"/>
</dbReference>
<dbReference type="Gene3D" id="1.10.8.20">
    <property type="entry name" value="N-terminal domain of phosphatidylinositol transfer protein sec14p"/>
    <property type="match status" value="1"/>
</dbReference>
<name>A0A060SX04_BLAAD</name>
<dbReference type="PRINTS" id="PR00180">
    <property type="entry name" value="CRETINALDHBP"/>
</dbReference>
<reference evidence="3" key="2">
    <citation type="submission" date="2014-06" db="EMBL/GenBank/DDBJ databases">
        <title>The complete genome of Blastobotrys (Arxula) adeninivorans LS3 - a yeast of biotechnological interest.</title>
        <authorList>
            <person name="Kunze G."/>
            <person name="Gaillardin C."/>
            <person name="Czernicka M."/>
            <person name="Durrens P."/>
            <person name="Martin T."/>
            <person name="Boer E."/>
            <person name="Gabaldon T."/>
            <person name="Cruz J."/>
            <person name="Talla E."/>
            <person name="Marck C."/>
            <person name="Goffeau A."/>
            <person name="Barbe V."/>
            <person name="Baret P."/>
            <person name="Baronian K."/>
            <person name="Beier S."/>
            <person name="Bleykasten C."/>
            <person name="Bode R."/>
            <person name="Casaregola S."/>
            <person name="Despons L."/>
            <person name="Fairhead C."/>
            <person name="Giersberg M."/>
            <person name="Gierski P."/>
            <person name="Hahnel U."/>
            <person name="Hartmann A."/>
            <person name="Jankowska D."/>
            <person name="Jubin C."/>
            <person name="Jung P."/>
            <person name="Lafontaine I."/>
            <person name="Leh-Louis V."/>
            <person name="Lemaire M."/>
            <person name="Marcet-Houben M."/>
            <person name="Mascher M."/>
            <person name="Morel G."/>
            <person name="Richard G.-F."/>
            <person name="Riechen J."/>
            <person name="Sacerdot C."/>
            <person name="Sarkar A."/>
            <person name="Savel G."/>
            <person name="Schacherer J."/>
            <person name="Sherman D."/>
            <person name="Straub M.-L."/>
            <person name="Stein N."/>
            <person name="Thierry A."/>
            <person name="Trautwein-Schult A."/>
            <person name="Westhof E."/>
            <person name="Worch S."/>
            <person name="Dujon B."/>
            <person name="Souciet J.-L."/>
            <person name="Wincker P."/>
            <person name="Scholz U."/>
            <person name="Neuveglise N."/>
        </authorList>
    </citation>
    <scope>NUCLEOTIDE SEQUENCE</scope>
    <source>
        <strain evidence="3">LS3</strain>
    </source>
</reference>
<dbReference type="SMART" id="SM00516">
    <property type="entry name" value="SEC14"/>
    <property type="match status" value="1"/>
</dbReference>
<reference evidence="3" key="1">
    <citation type="submission" date="2014-02" db="EMBL/GenBank/DDBJ databases">
        <authorList>
            <person name="Genoscope - CEA"/>
        </authorList>
    </citation>
    <scope>NUCLEOTIDE SEQUENCE</scope>
    <source>
        <strain evidence="3">LS3</strain>
    </source>
</reference>
<dbReference type="FunFam" id="3.40.525.10:FF:000011">
    <property type="entry name" value="SEC14 cytosolic factor"/>
    <property type="match status" value="1"/>
</dbReference>
<evidence type="ECO:0000259" key="2">
    <source>
        <dbReference type="PROSITE" id="PS50191"/>
    </source>
</evidence>
<dbReference type="Pfam" id="PF03765">
    <property type="entry name" value="CRAL_TRIO_N"/>
    <property type="match status" value="1"/>
</dbReference>
<dbReference type="InterPro" id="IPR001251">
    <property type="entry name" value="CRAL-TRIO_dom"/>
</dbReference>
<dbReference type="Pfam" id="PF00650">
    <property type="entry name" value="CRAL_TRIO"/>
    <property type="match status" value="1"/>
</dbReference>
<feature type="region of interest" description="Disordered" evidence="1">
    <location>
        <begin position="1"/>
        <end position="29"/>
    </location>
</feature>
<dbReference type="SUPFAM" id="SSF52087">
    <property type="entry name" value="CRAL/TRIO domain"/>
    <property type="match status" value="1"/>
</dbReference>
<dbReference type="SUPFAM" id="SSF46938">
    <property type="entry name" value="CRAL/TRIO N-terminal domain"/>
    <property type="match status" value="1"/>
</dbReference>
<accession>A0A060SX04</accession>
<dbReference type="PROSITE" id="PS50191">
    <property type="entry name" value="CRAL_TRIO"/>
    <property type="match status" value="1"/>
</dbReference>
<proteinExistence type="predicted"/>
<evidence type="ECO:0000256" key="1">
    <source>
        <dbReference type="SAM" id="MobiDB-lite"/>
    </source>
</evidence>
<feature type="domain" description="CRAL-TRIO" evidence="2">
    <location>
        <begin position="116"/>
        <end position="289"/>
    </location>
</feature>
<gene>
    <name evidence="3" type="ORF">GNLVRS02_ARAD1A00946g</name>
</gene>
<dbReference type="CDD" id="cd00170">
    <property type="entry name" value="SEC14"/>
    <property type="match status" value="1"/>
</dbReference>
<evidence type="ECO:0000313" key="3">
    <source>
        <dbReference type="EMBL" id="CDP33064.1"/>
    </source>
</evidence>
<sequence>MSEEASQATQHQTAVTDRKKPTEEEFLASFPQKYNQSSHEGYPGFLNQSQMAALDTLRKQLKDAGYTKRLDDATLLRFLRARKFDVAKAREMFEKCEKWRKEFGTDTVLEDFHYVEKSKVAQYYPQYYHKTDKDGRPVYFEELGKVKINEMYKITTQERMLRNLVWEYESFVNHRLPACSRQKGELVETSCTILDLKGISLTSASQVYSYVREASNIGQNYYPERMGKFYVINAPFGFSTVFAMIKPFLDPVTVEKIHILGSRYQDELLKQIPAENLPKKFGGKSESAGGVEMSDDGPWRDEKFQGPEGPAPRAAEGFTPSATPSATPSLASRGATPQPM</sequence>
<dbReference type="AlphaFoldDB" id="A0A060SX04"/>
<protein>
    <submittedName>
        <fullName evidence="3">ARAD1A00946p</fullName>
    </submittedName>
</protein>
<feature type="compositionally biased region" description="Polar residues" evidence="1">
    <location>
        <begin position="1"/>
        <end position="15"/>
    </location>
</feature>
<dbReference type="EMBL" id="HG937691">
    <property type="protein sequence ID" value="CDP33064.1"/>
    <property type="molecule type" value="Genomic_DNA"/>
</dbReference>
<dbReference type="PhylomeDB" id="A0A060SX04"/>
<dbReference type="InterPro" id="IPR036273">
    <property type="entry name" value="CRAL/TRIO_N_dom_sf"/>
</dbReference>
<feature type="compositionally biased region" description="Low complexity" evidence="1">
    <location>
        <begin position="319"/>
        <end position="332"/>
    </location>
</feature>
<dbReference type="InterPro" id="IPR051026">
    <property type="entry name" value="PI/PC_transfer"/>
</dbReference>
<dbReference type="PANTHER" id="PTHR45657:SF1">
    <property type="entry name" value="CRAL-TRIO DOMAIN-CONTAINING PROTEIN YKL091C-RELATED"/>
    <property type="match status" value="1"/>
</dbReference>
<feature type="region of interest" description="Disordered" evidence="1">
    <location>
        <begin position="279"/>
        <end position="340"/>
    </location>
</feature>
<dbReference type="PANTHER" id="PTHR45657">
    <property type="entry name" value="CRAL-TRIO DOMAIN-CONTAINING PROTEIN YKL091C-RELATED"/>
    <property type="match status" value="1"/>
</dbReference>